<dbReference type="EMBL" id="AZGY01000001">
    <property type="protein sequence ID" value="OAA33618.1"/>
    <property type="molecule type" value="Genomic_DNA"/>
</dbReference>
<accession>A0A166VFY6</accession>
<protein>
    <recommendedName>
        <fullName evidence="3">DNA mismatch repair protein HSM3 N-terminal domain-containing protein</fullName>
    </recommendedName>
</protein>
<evidence type="ECO:0000313" key="2">
    <source>
        <dbReference type="Proteomes" id="UP000078544"/>
    </source>
</evidence>
<dbReference type="STRING" id="1081109.A0A166VFY6"/>
<dbReference type="Gene3D" id="1.25.10.50">
    <property type="match status" value="1"/>
</dbReference>
<dbReference type="AlphaFoldDB" id="A0A166VFY6"/>
<gene>
    <name evidence="1" type="ORF">AAL_01083</name>
</gene>
<evidence type="ECO:0008006" key="3">
    <source>
        <dbReference type="Google" id="ProtNLM"/>
    </source>
</evidence>
<keyword evidence="2" id="KW-1185">Reference proteome</keyword>
<reference evidence="1 2" key="1">
    <citation type="journal article" date="2016" name="Genome Biol. Evol.">
        <title>Divergent and convergent evolution of fungal pathogenicity.</title>
        <authorList>
            <person name="Shang Y."/>
            <person name="Xiao G."/>
            <person name="Zheng P."/>
            <person name="Cen K."/>
            <person name="Zhan S."/>
            <person name="Wang C."/>
        </authorList>
    </citation>
    <scope>NUCLEOTIDE SEQUENCE [LARGE SCALE GENOMIC DNA]</scope>
    <source>
        <strain evidence="1 2">RCEF 2490</strain>
    </source>
</reference>
<comment type="caution">
    <text evidence="1">The sequence shown here is derived from an EMBL/GenBank/DDBJ whole genome shotgun (WGS) entry which is preliminary data.</text>
</comment>
<name>A0A166VFY6_9HYPO</name>
<evidence type="ECO:0000313" key="1">
    <source>
        <dbReference type="EMBL" id="OAA33618.1"/>
    </source>
</evidence>
<dbReference type="InterPro" id="IPR016024">
    <property type="entry name" value="ARM-type_fold"/>
</dbReference>
<dbReference type="OrthoDB" id="4538483at2759"/>
<dbReference type="Proteomes" id="UP000078544">
    <property type="component" value="Unassembled WGS sequence"/>
</dbReference>
<dbReference type="SUPFAM" id="SSF48371">
    <property type="entry name" value="ARM repeat"/>
    <property type="match status" value="1"/>
</dbReference>
<sequence length="371" mass="40502">MTSITVPEYDTRNVPISGIEELRAHLQQLQDEPSTTINARLLDDVELQLTEDNTSPLLDALLPPLTSILRTTTKDPTPFLTLTIKLLSPLSFTQSLEFADVPSLLTLLSSPLPGANLLALATLQKAAQAPSDASYLSALPEVVQALVGCWLTSQDVGVGERAARVIGDLLETDCDTLDNGISNSGSQARVNGNGHVGRRIPGHARLWHLILKSRANLSIIHHLCTNESADADSPRSNRDVTISQGRLLRLLPRLCTLHIDVLNSPAIPGLLGMTEAAKSEIGEGLLQWAATQMVDRSDVLMHLTLTDFFEALISIMRVSRRPASADHFMKKLVKYAVNDDAELYQALRDLPDRTIGEEAEALRAYITEMLD</sequence>
<organism evidence="1 2">
    <name type="scientific">Moelleriella libera RCEF 2490</name>
    <dbReference type="NCBI Taxonomy" id="1081109"/>
    <lineage>
        <taxon>Eukaryota</taxon>
        <taxon>Fungi</taxon>
        <taxon>Dikarya</taxon>
        <taxon>Ascomycota</taxon>
        <taxon>Pezizomycotina</taxon>
        <taxon>Sordariomycetes</taxon>
        <taxon>Hypocreomycetidae</taxon>
        <taxon>Hypocreales</taxon>
        <taxon>Clavicipitaceae</taxon>
        <taxon>Moelleriella</taxon>
    </lineage>
</organism>
<proteinExistence type="predicted"/>